<dbReference type="AlphaFoldDB" id="A0A1M5IUV0"/>
<dbReference type="InterPro" id="IPR005662">
    <property type="entry name" value="GTPase_Era-like"/>
</dbReference>
<protein>
    <submittedName>
        <fullName evidence="3">50S ribosome-binding GTPase</fullName>
    </submittedName>
</protein>
<feature type="transmembrane region" description="Helical" evidence="1">
    <location>
        <begin position="449"/>
        <end position="468"/>
    </location>
</feature>
<feature type="transmembrane region" description="Helical" evidence="1">
    <location>
        <begin position="480"/>
        <end position="506"/>
    </location>
</feature>
<dbReference type="RefSeq" id="WP_143156561.1">
    <property type="nucleotide sequence ID" value="NZ_FQVB01000061.1"/>
</dbReference>
<keyword evidence="1" id="KW-1133">Transmembrane helix</keyword>
<evidence type="ECO:0000256" key="1">
    <source>
        <dbReference type="SAM" id="Phobius"/>
    </source>
</evidence>
<dbReference type="InterPro" id="IPR027417">
    <property type="entry name" value="P-loop_NTPase"/>
</dbReference>
<dbReference type="PANTHER" id="PTHR42698:SF1">
    <property type="entry name" value="GTPASE ERA, MITOCHONDRIAL"/>
    <property type="match status" value="1"/>
</dbReference>
<name>A0A1M5IUV0_9BACT</name>
<dbReference type="GO" id="GO:0005829">
    <property type="term" value="C:cytosol"/>
    <property type="evidence" value="ECO:0007669"/>
    <property type="project" value="TreeGrafter"/>
</dbReference>
<organism evidence="3 4">
    <name type="scientific">Desulfacinum infernum DSM 9756</name>
    <dbReference type="NCBI Taxonomy" id="1121391"/>
    <lineage>
        <taxon>Bacteria</taxon>
        <taxon>Pseudomonadati</taxon>
        <taxon>Thermodesulfobacteriota</taxon>
        <taxon>Syntrophobacteria</taxon>
        <taxon>Syntrophobacterales</taxon>
        <taxon>Syntrophobacteraceae</taxon>
        <taxon>Desulfacinum</taxon>
    </lineage>
</organism>
<evidence type="ECO:0000313" key="3">
    <source>
        <dbReference type="EMBL" id="SHG32097.1"/>
    </source>
</evidence>
<dbReference type="Pfam" id="PF01926">
    <property type="entry name" value="MMR_HSR1"/>
    <property type="match status" value="1"/>
</dbReference>
<accession>A0A1M5IUV0</accession>
<keyword evidence="1" id="KW-0472">Membrane</keyword>
<dbReference type="GO" id="GO:0019843">
    <property type="term" value="F:rRNA binding"/>
    <property type="evidence" value="ECO:0007669"/>
    <property type="project" value="TreeGrafter"/>
</dbReference>
<dbReference type="OrthoDB" id="974105at2"/>
<dbReference type="EMBL" id="FQVB01000061">
    <property type="protein sequence ID" value="SHG32097.1"/>
    <property type="molecule type" value="Genomic_DNA"/>
</dbReference>
<dbReference type="GO" id="GO:0005525">
    <property type="term" value="F:GTP binding"/>
    <property type="evidence" value="ECO:0007669"/>
    <property type="project" value="InterPro"/>
</dbReference>
<reference evidence="4" key="1">
    <citation type="submission" date="2016-11" db="EMBL/GenBank/DDBJ databases">
        <authorList>
            <person name="Varghese N."/>
            <person name="Submissions S."/>
        </authorList>
    </citation>
    <scope>NUCLEOTIDE SEQUENCE [LARGE SCALE GENOMIC DNA]</scope>
    <source>
        <strain evidence="4">DSM 9756</strain>
    </source>
</reference>
<evidence type="ECO:0000313" key="4">
    <source>
        <dbReference type="Proteomes" id="UP000184076"/>
    </source>
</evidence>
<dbReference type="Proteomes" id="UP000184076">
    <property type="component" value="Unassembled WGS sequence"/>
</dbReference>
<sequence>MSRAEQLERMLAEAKALLRSEGLMPLPEGDREELAARLESLESRLKNLEDRILFIGLLGGTGVGKSSLMNALAGAPIASVSHRRPHTDRVLLYRHEACQPPRRIREAKVPIGEVTHREDAVRHLVMCDLPDFDSLVGEHRERVRDFLEHLDLVLWVTTPEKYADKRFYDFLREVPKAKENYAFVLNKADTFFAGLEPGEGHENLERVFRSFRDLVRQATGDGDPVVYAVSAREVQDGADPSSWNQFPFLKKSVFQQREAKEIRAIKESNLDAEAESVLEWLLKGVEELRRLHRVVTDLEKELAGLRETWRRSCRTLWRSWISPRVVESVAGTLENPEDLTGPAALVAWVARRVGGYGGSPQPGGGPDVEELLRRAEDRCREQWRWIGDHLLNRIAGAGLAGALRAECSQWVNRLSSGEDCARAVARLREGFPPEGPPVRARAFRFKQKAVTLLWTVFLLFALGGEAAWRTFLQDPGPAAGLGVVVAVVNALFSPRGLAALGSYAVLQLLSGLRFHKGYRKFLRARAQRIIDSLQRTLEEAWESQWRLVEAAIDGWRKDVEKRLARVESLLAETRSVR</sequence>
<keyword evidence="4" id="KW-1185">Reference proteome</keyword>
<feature type="domain" description="G" evidence="2">
    <location>
        <begin position="55"/>
        <end position="187"/>
    </location>
</feature>
<dbReference type="GO" id="GO:0043024">
    <property type="term" value="F:ribosomal small subunit binding"/>
    <property type="evidence" value="ECO:0007669"/>
    <property type="project" value="TreeGrafter"/>
</dbReference>
<gene>
    <name evidence="3" type="ORF">SAMN02745206_03679</name>
</gene>
<evidence type="ECO:0000259" key="2">
    <source>
        <dbReference type="Pfam" id="PF01926"/>
    </source>
</evidence>
<dbReference type="PANTHER" id="PTHR42698">
    <property type="entry name" value="GTPASE ERA"/>
    <property type="match status" value="1"/>
</dbReference>
<proteinExistence type="predicted"/>
<dbReference type="STRING" id="1121391.SAMN02745206_03679"/>
<dbReference type="Gene3D" id="3.40.50.300">
    <property type="entry name" value="P-loop containing nucleotide triphosphate hydrolases"/>
    <property type="match status" value="1"/>
</dbReference>
<dbReference type="InterPro" id="IPR006073">
    <property type="entry name" value="GTP-bd"/>
</dbReference>
<dbReference type="SUPFAM" id="SSF52540">
    <property type="entry name" value="P-loop containing nucleoside triphosphate hydrolases"/>
    <property type="match status" value="1"/>
</dbReference>
<dbReference type="GO" id="GO:0000028">
    <property type="term" value="P:ribosomal small subunit assembly"/>
    <property type="evidence" value="ECO:0007669"/>
    <property type="project" value="TreeGrafter"/>
</dbReference>
<keyword evidence="1" id="KW-0812">Transmembrane</keyword>